<dbReference type="InterPro" id="IPR001031">
    <property type="entry name" value="Thioesterase"/>
</dbReference>
<keyword evidence="3" id="KW-1185">Reference proteome</keyword>
<protein>
    <recommendedName>
        <fullName evidence="1">Thioesterase TesA-like domain-containing protein</fullName>
    </recommendedName>
</protein>
<evidence type="ECO:0000313" key="3">
    <source>
        <dbReference type="Proteomes" id="UP000187486"/>
    </source>
</evidence>
<dbReference type="SMART" id="SM00824">
    <property type="entry name" value="PKS_TE"/>
    <property type="match status" value="1"/>
</dbReference>
<gene>
    <name evidence="2" type="ORF">BS329_04870</name>
</gene>
<dbReference type="InterPro" id="IPR029058">
    <property type="entry name" value="AB_hydrolase_fold"/>
</dbReference>
<dbReference type="EMBL" id="MQUQ01000003">
    <property type="protein sequence ID" value="OLZ55336.1"/>
    <property type="molecule type" value="Genomic_DNA"/>
</dbReference>
<name>A0A1R0L0K6_9PSEU</name>
<dbReference type="InterPro" id="IPR020802">
    <property type="entry name" value="TesA-like"/>
</dbReference>
<dbReference type="OrthoDB" id="2472181at2"/>
<dbReference type="AlphaFoldDB" id="A0A1R0L0K6"/>
<dbReference type="Gene3D" id="3.40.50.1820">
    <property type="entry name" value="alpha/beta hydrolase"/>
    <property type="match status" value="1"/>
</dbReference>
<evidence type="ECO:0000313" key="2">
    <source>
        <dbReference type="EMBL" id="OLZ55336.1"/>
    </source>
</evidence>
<reference evidence="2 3" key="1">
    <citation type="submission" date="2016-01" db="EMBL/GenBank/DDBJ databases">
        <title>Amycolatopsis coloradensis genome sequencing and assembly.</title>
        <authorList>
            <person name="Mayilraj S."/>
        </authorList>
    </citation>
    <scope>NUCLEOTIDE SEQUENCE [LARGE SCALE GENOMIC DNA]</scope>
    <source>
        <strain evidence="2 3">DSM 44225</strain>
    </source>
</reference>
<proteinExistence type="predicted"/>
<feature type="domain" description="Thioesterase TesA-like" evidence="1">
    <location>
        <begin position="24"/>
        <end position="230"/>
    </location>
</feature>
<dbReference type="SUPFAM" id="SSF53474">
    <property type="entry name" value="alpha/beta-Hydrolases"/>
    <property type="match status" value="1"/>
</dbReference>
<dbReference type="Pfam" id="PF00975">
    <property type="entry name" value="Thioesterase"/>
    <property type="match status" value="1"/>
</dbReference>
<dbReference type="STRING" id="76021.BS329_04870"/>
<accession>A0A1R0L0K6</accession>
<dbReference type="Proteomes" id="UP000187486">
    <property type="component" value="Unassembled WGS sequence"/>
</dbReference>
<dbReference type="RefSeq" id="WP_076156005.1">
    <property type="nucleotide sequence ID" value="NZ_JBEZVB010000028.1"/>
</dbReference>
<evidence type="ECO:0000259" key="1">
    <source>
        <dbReference type="SMART" id="SM00824"/>
    </source>
</evidence>
<organism evidence="2 3">
    <name type="scientific">Amycolatopsis coloradensis</name>
    <dbReference type="NCBI Taxonomy" id="76021"/>
    <lineage>
        <taxon>Bacteria</taxon>
        <taxon>Bacillati</taxon>
        <taxon>Actinomycetota</taxon>
        <taxon>Actinomycetes</taxon>
        <taxon>Pseudonocardiales</taxon>
        <taxon>Pseudonocardiaceae</taxon>
        <taxon>Amycolatopsis</taxon>
    </lineage>
</organism>
<comment type="caution">
    <text evidence="2">The sequence shown here is derived from an EMBL/GenBank/DDBJ whole genome shotgun (WGS) entry which is preliminary data.</text>
</comment>
<sequence>MTAAGVRPPLVHKLGSGGTGRGLVALPPAGGGILPYLGLAGSLVRHGDVHALRAAGLADGEEPDTDVPAMVARCLDAILALPSPPDALVGWSLGGVLAWEVAARLAERSGHAAAVVLIDSFVALPSGSGLEAFTEAIEDTLPRTASEAERARFRRTAEAHVHAAAKHAVTVHYDGPALLLACADGPESRQRADWTRLSARLTTRVIEGGHFEVLGPARLPATAGHVEDFLRQVFANGGEPIGGKTWTT</sequence>